<feature type="transmembrane region" description="Helical" evidence="1">
    <location>
        <begin position="46"/>
        <end position="65"/>
    </location>
</feature>
<gene>
    <name evidence="2" type="ORF">METZ01_LOCUS285137</name>
</gene>
<dbReference type="AlphaFoldDB" id="A0A382L8I4"/>
<dbReference type="InterPro" id="IPR025597">
    <property type="entry name" value="DUF4345"/>
</dbReference>
<evidence type="ECO:0000313" key="2">
    <source>
        <dbReference type="EMBL" id="SVC32283.1"/>
    </source>
</evidence>
<feature type="transmembrane region" description="Helical" evidence="1">
    <location>
        <begin position="100"/>
        <end position="118"/>
    </location>
</feature>
<evidence type="ECO:0000256" key="1">
    <source>
        <dbReference type="SAM" id="Phobius"/>
    </source>
</evidence>
<organism evidence="2">
    <name type="scientific">marine metagenome</name>
    <dbReference type="NCBI Taxonomy" id="408172"/>
    <lineage>
        <taxon>unclassified sequences</taxon>
        <taxon>metagenomes</taxon>
        <taxon>ecological metagenomes</taxon>
    </lineage>
</organism>
<dbReference type="EMBL" id="UINC01085082">
    <property type="protein sequence ID" value="SVC32283.1"/>
    <property type="molecule type" value="Genomic_DNA"/>
</dbReference>
<proteinExistence type="predicted"/>
<keyword evidence="1" id="KW-0472">Membrane</keyword>
<feature type="transmembrane region" description="Helical" evidence="1">
    <location>
        <begin position="77"/>
        <end position="94"/>
    </location>
</feature>
<reference evidence="2" key="1">
    <citation type="submission" date="2018-05" db="EMBL/GenBank/DDBJ databases">
        <authorList>
            <person name="Lanie J.A."/>
            <person name="Ng W.-L."/>
            <person name="Kazmierczak K.M."/>
            <person name="Andrzejewski T.M."/>
            <person name="Davidsen T.M."/>
            <person name="Wayne K.J."/>
            <person name="Tettelin H."/>
            <person name="Glass J.I."/>
            <person name="Rusch D."/>
            <person name="Podicherti R."/>
            <person name="Tsui H.-C.T."/>
            <person name="Winkler M.E."/>
        </authorList>
    </citation>
    <scope>NUCLEOTIDE SEQUENCE</scope>
</reference>
<name>A0A382L8I4_9ZZZZ</name>
<dbReference type="PROSITE" id="PS51257">
    <property type="entry name" value="PROKAR_LIPOPROTEIN"/>
    <property type="match status" value="1"/>
</dbReference>
<dbReference type="Pfam" id="PF14248">
    <property type="entry name" value="DUF4345"/>
    <property type="match status" value="1"/>
</dbReference>
<keyword evidence="1" id="KW-0812">Transmembrane</keyword>
<protein>
    <recommendedName>
        <fullName evidence="3">DUF4345 domain-containing protein</fullName>
    </recommendedName>
</protein>
<sequence>MIKVFILLTAVCLFVIGCYVMFKPDLSDLGPYIPVLATNPETASEFRSLFAGSFIAYAYFLIRFVYSYNPISIAQTIAYIMGFIAFGRLVSFVYEGVNSFGLLVFFGEVFLLIILIMAHKKRKNEIPYF</sequence>
<accession>A0A382L8I4</accession>
<keyword evidence="1" id="KW-1133">Transmembrane helix</keyword>
<evidence type="ECO:0008006" key="3">
    <source>
        <dbReference type="Google" id="ProtNLM"/>
    </source>
</evidence>